<dbReference type="PROSITE" id="PS50866">
    <property type="entry name" value="GOLD"/>
    <property type="match status" value="1"/>
</dbReference>
<keyword evidence="2" id="KW-0812">Transmembrane</keyword>
<dbReference type="GO" id="GO:0007032">
    <property type="term" value="P:endosome organization"/>
    <property type="evidence" value="ECO:0007669"/>
    <property type="project" value="InterPro"/>
</dbReference>
<protein>
    <recommendedName>
        <fullName evidence="4">GOLD domain-containing protein</fullName>
    </recommendedName>
</protein>
<dbReference type="SMART" id="SM01190">
    <property type="entry name" value="EMP24_GP25L"/>
    <property type="match status" value="1"/>
</dbReference>
<dbReference type="InterPro" id="IPR045802">
    <property type="entry name" value="GRV2/DNAJC13_N"/>
</dbReference>
<evidence type="ECO:0000256" key="3">
    <source>
        <dbReference type="SAM" id="SignalP"/>
    </source>
</evidence>
<evidence type="ECO:0000259" key="4">
    <source>
        <dbReference type="PROSITE" id="PS50866"/>
    </source>
</evidence>
<evidence type="ECO:0000256" key="1">
    <source>
        <dbReference type="SAM" id="MobiDB-lite"/>
    </source>
</evidence>
<feature type="chain" id="PRO_5012912830" description="GOLD domain-containing protein" evidence="3">
    <location>
        <begin position="19"/>
        <end position="1541"/>
    </location>
</feature>
<proteinExistence type="predicted"/>
<feature type="transmembrane region" description="Helical" evidence="2">
    <location>
        <begin position="169"/>
        <end position="191"/>
    </location>
</feature>
<keyword evidence="2" id="KW-0472">Membrane</keyword>
<dbReference type="PANTHER" id="PTHR36983">
    <property type="entry name" value="DNAJ HOMOLOG SUBFAMILY C MEMBER 13"/>
    <property type="match status" value="1"/>
</dbReference>
<keyword evidence="3" id="KW-0732">Signal</keyword>
<evidence type="ECO:0000313" key="6">
    <source>
        <dbReference type="Proteomes" id="UP000243579"/>
    </source>
</evidence>
<feature type="region of interest" description="Disordered" evidence="1">
    <location>
        <begin position="1510"/>
        <end position="1541"/>
    </location>
</feature>
<dbReference type="PANTHER" id="PTHR36983:SF3">
    <property type="entry name" value="DNAJ HOMOLOGUE SUBFAMILY C GRV2_DNAJC13 N-TERMINAL DOMAIN-CONTAINING PROTEIN"/>
    <property type="match status" value="1"/>
</dbReference>
<dbReference type="Pfam" id="PF19432">
    <property type="entry name" value="RME-8_N"/>
    <property type="match status" value="1"/>
</dbReference>
<evidence type="ECO:0000256" key="2">
    <source>
        <dbReference type="SAM" id="Phobius"/>
    </source>
</evidence>
<feature type="signal peptide" evidence="3">
    <location>
        <begin position="1"/>
        <end position="18"/>
    </location>
</feature>
<evidence type="ECO:0000313" key="5">
    <source>
        <dbReference type="EMBL" id="OQR97143.1"/>
    </source>
</evidence>
<dbReference type="Proteomes" id="UP000243579">
    <property type="component" value="Unassembled WGS sequence"/>
</dbReference>
<dbReference type="GO" id="GO:0006898">
    <property type="term" value="P:receptor-mediated endocytosis"/>
    <property type="evidence" value="ECO:0007669"/>
    <property type="project" value="TreeGrafter"/>
</dbReference>
<comment type="caution">
    <text evidence="5">The sequence shown here is derived from an EMBL/GenBank/DDBJ whole genome shotgun (WGS) entry which is preliminary data.</text>
</comment>
<dbReference type="OrthoDB" id="69656at2759"/>
<dbReference type="GO" id="GO:0010008">
    <property type="term" value="C:endosome membrane"/>
    <property type="evidence" value="ECO:0007669"/>
    <property type="project" value="TreeGrafter"/>
</dbReference>
<accession>A0A1V9ZGM2</accession>
<name>A0A1V9ZGM2_ACHHY</name>
<organism evidence="5 6">
    <name type="scientific">Achlya hypogyna</name>
    <name type="common">Oomycete</name>
    <name type="synonym">Protoachlya hypogyna</name>
    <dbReference type="NCBI Taxonomy" id="1202772"/>
    <lineage>
        <taxon>Eukaryota</taxon>
        <taxon>Sar</taxon>
        <taxon>Stramenopiles</taxon>
        <taxon>Oomycota</taxon>
        <taxon>Saprolegniomycetes</taxon>
        <taxon>Saprolegniales</taxon>
        <taxon>Achlyaceae</taxon>
        <taxon>Achlya</taxon>
    </lineage>
</organism>
<gene>
    <name evidence="5" type="ORF">ACHHYP_12669</name>
</gene>
<dbReference type="InterPro" id="IPR009038">
    <property type="entry name" value="GOLD_dom"/>
</dbReference>
<feature type="domain" description="GOLD" evidence="4">
    <location>
        <begin position="28"/>
        <end position="139"/>
    </location>
</feature>
<keyword evidence="2" id="KW-1133">Transmembrane helix</keyword>
<keyword evidence="6" id="KW-1185">Reference proteome</keyword>
<dbReference type="Pfam" id="PF01105">
    <property type="entry name" value="EMP24_GP25L"/>
    <property type="match status" value="1"/>
</dbReference>
<dbReference type="STRING" id="1202772.A0A1V9ZGM2"/>
<dbReference type="GO" id="GO:2000641">
    <property type="term" value="P:regulation of early endosome to late endosome transport"/>
    <property type="evidence" value="ECO:0007669"/>
    <property type="project" value="InterPro"/>
</dbReference>
<reference evidence="5 6" key="1">
    <citation type="journal article" date="2014" name="Genome Biol. Evol.">
        <title>The secreted proteins of Achlya hypogyna and Thraustotheca clavata identify the ancestral oomycete secretome and reveal gene acquisitions by horizontal gene transfer.</title>
        <authorList>
            <person name="Misner I."/>
            <person name="Blouin N."/>
            <person name="Leonard G."/>
            <person name="Richards T.A."/>
            <person name="Lane C.E."/>
        </authorList>
    </citation>
    <scope>NUCLEOTIDE SEQUENCE [LARGE SCALE GENOMIC DNA]</scope>
    <source>
        <strain evidence="5 6">ATCC 48635</strain>
    </source>
</reference>
<dbReference type="InterPro" id="IPR044978">
    <property type="entry name" value="GRV2/DNAJC13"/>
</dbReference>
<dbReference type="EMBL" id="JNBR01000122">
    <property type="protein sequence ID" value="OQR97143.1"/>
    <property type="molecule type" value="Genomic_DNA"/>
</dbReference>
<sequence length="1541" mass="169204">MMLLRVAAAALTAMAVGAVHTQIPSGDAECFLLEAQKFKEGISLNYDVISGIGEELETTLLSPSGIRLYHQVGAKGRFVTPVPEDGLFQACFGHKSSVPLVVGFSFHADDPAHDVLSNADATKIEQARAVEDMVYELNTNLDTVKDTQSYLKAKSLLHQQVVESTNSRVLWWSCIEAIILMCMAFWQMSYLRRTFEIRRVFRSLLGQPGSVDQRNSIKDLIAAGDAGKKRPKAEVLQALHAFCDVFPLQEALDETYDVKDRKLYDAVYRLLKAHVDTSASGANESDVVLLLLDTLKRVLRWRDLHKLVPKYSTKPLLTCMMWTPELARAVLQVIIIMMLRPQGLKSAEIGDKIEMMNKRTFADDRGFPVLCSLVAQHSIAADDTPLDVCSSSILQQALQIFHTTLLSHKATTDAVTIERAAESLLNARETLLRLTHHQDAVVRHLSTDLLLELFLMADLDHVTLIQDTARESGALLYMLATALDEVDEDAPLQATIRDKAIHLVEMFCAGNARSKAVMYRVLPVELFVPIAERPDLVSKYSIATLKKATKVTQRKSIPVDFSYVGFPFEAKFTASGSIGPRQPFEFQRWLQEARAQGEKWTEVLIAARQVHERPTLVWRPPMLLELQAALRAEIARFEAHVPTTRGSAGSVAAWEHDRFQVAYSSFASELIVHGYFIEHLIPKLADLADPFEVDDLVILAWHLSDRLGVETNAHWRHCCVKCLRLMMRRYAMTFNGQVPVAGLLEHLRADEVDPTFACEAFLLFHVAISTSRPRPTESLTPFYASILSVVLGVLAKAPDATPAPRASSASIASTLSDADEHESFHLRLTFDVTDDDDGERGNDTAGDVDATVRAGVNIVLVLLQRAKYLVAAVLEARFSLARLLGCGYLSHKTIATLLSLLGQIFALLGPDDLARFRPSVLPLVLVASANANNKGMSLPAAAFLEAHYPPEELQAVLRAAVGYAGCGLHLLLHAPVVLAAVFNHDDTRAGDVLWGAAFRHRLYSVLCTQAGVSNVQLDDAPQITADVDVAVGHLFLRSFVEHDGTFRADWTREMTEETLEALCRLVILTRTRSMYAMDVTGDGPDPMELQVLALKALALLVPTTSHDVALDPALYEALLHPLRRSLLGPVDQERAALGLRICRLLVAPELGNTNAAACRAVVCTAAAMGLVREAMEKMLHPRFVQFLKEQPPPADSAMALLRAVLELLLTMAKLDDGATALAANPRWITSVLGHVTRERILGGGTKTADECLRFLAKVCGQQSQLFIDAGGLVVLSEVCLEVDFQQPETQATVELAATVLQACVPDHESTPALAALTQLYTPGLVQILLRSTVAFLASLQATEAIYQPTLVWTPTMKGQLREALASEQAKIALNAKSTTAWPVWDPDNFVAADSFRYLYSEVANEVLVSHVYLRAFVQSDSDQLPDMIDLGQFAKALLHAMESSEAALVSIKARGGNPQKQQALLELFRGALRKIAVDHSAVVDVPLPPFIEVDGFSDTESVGDTIQNLQESPTNHGPVLDDREKPSLSHLESIPLDEGIV</sequence>